<feature type="region of interest" description="Disordered" evidence="1">
    <location>
        <begin position="71"/>
        <end position="91"/>
    </location>
</feature>
<evidence type="ECO:0000313" key="2">
    <source>
        <dbReference type="EMBL" id="GBP58424.1"/>
    </source>
</evidence>
<comment type="caution">
    <text evidence="2">The sequence shown here is derived from an EMBL/GenBank/DDBJ whole genome shotgun (WGS) entry which is preliminary data.</text>
</comment>
<evidence type="ECO:0000313" key="3">
    <source>
        <dbReference type="Proteomes" id="UP000299102"/>
    </source>
</evidence>
<proteinExistence type="predicted"/>
<dbReference type="AlphaFoldDB" id="A0A4C1X7V8"/>
<reference evidence="2 3" key="1">
    <citation type="journal article" date="2019" name="Commun. Biol.">
        <title>The bagworm genome reveals a unique fibroin gene that provides high tensile strength.</title>
        <authorList>
            <person name="Kono N."/>
            <person name="Nakamura H."/>
            <person name="Ohtoshi R."/>
            <person name="Tomita M."/>
            <person name="Numata K."/>
            <person name="Arakawa K."/>
        </authorList>
    </citation>
    <scope>NUCLEOTIDE SEQUENCE [LARGE SCALE GENOMIC DNA]</scope>
</reference>
<gene>
    <name evidence="2" type="ORF">EVAR_39113_1</name>
</gene>
<keyword evidence="3" id="KW-1185">Reference proteome</keyword>
<accession>A0A4C1X7V8</accession>
<organism evidence="2 3">
    <name type="scientific">Eumeta variegata</name>
    <name type="common">Bagworm moth</name>
    <name type="synonym">Eumeta japonica</name>
    <dbReference type="NCBI Taxonomy" id="151549"/>
    <lineage>
        <taxon>Eukaryota</taxon>
        <taxon>Metazoa</taxon>
        <taxon>Ecdysozoa</taxon>
        <taxon>Arthropoda</taxon>
        <taxon>Hexapoda</taxon>
        <taxon>Insecta</taxon>
        <taxon>Pterygota</taxon>
        <taxon>Neoptera</taxon>
        <taxon>Endopterygota</taxon>
        <taxon>Lepidoptera</taxon>
        <taxon>Glossata</taxon>
        <taxon>Ditrysia</taxon>
        <taxon>Tineoidea</taxon>
        <taxon>Psychidae</taxon>
        <taxon>Oiketicinae</taxon>
        <taxon>Eumeta</taxon>
    </lineage>
</organism>
<dbReference type="Proteomes" id="UP000299102">
    <property type="component" value="Unassembled WGS sequence"/>
</dbReference>
<dbReference type="EMBL" id="BGZK01000734">
    <property type="protein sequence ID" value="GBP58424.1"/>
    <property type="molecule type" value="Genomic_DNA"/>
</dbReference>
<evidence type="ECO:0000256" key="1">
    <source>
        <dbReference type="SAM" id="MobiDB-lite"/>
    </source>
</evidence>
<sequence length="154" mass="17058">MLFVVPTNRTSQHEAVFHWTGRRRGHLWLVSDRSSTIKEEVVTVVHGHQQLRRTHGCVTDLLDKNEISEDVNEGASGLMEEERDDGGSSGPSKFRLTVCNATTKAVTPVPYFPYSVRVSYLIGGANSFSSCNQVGHSTVQHMATVQCNRPFGNL</sequence>
<name>A0A4C1X7V8_EUMVA</name>
<protein>
    <submittedName>
        <fullName evidence="2">Uncharacterized protein</fullName>
    </submittedName>
</protein>